<dbReference type="Proteomes" id="UP000318741">
    <property type="component" value="Chromosome"/>
</dbReference>
<reference evidence="11 12" key="1">
    <citation type="submission" date="2019-02" db="EMBL/GenBank/DDBJ databases">
        <title>Deep-cultivation of Planctomycetes and their phenomic and genomic characterization uncovers novel biology.</title>
        <authorList>
            <person name="Wiegand S."/>
            <person name="Jogler M."/>
            <person name="Boedeker C."/>
            <person name="Pinto D."/>
            <person name="Vollmers J."/>
            <person name="Rivas-Marin E."/>
            <person name="Kohn T."/>
            <person name="Peeters S.H."/>
            <person name="Heuer A."/>
            <person name="Rast P."/>
            <person name="Oberbeckmann S."/>
            <person name="Bunk B."/>
            <person name="Jeske O."/>
            <person name="Meyerdierks A."/>
            <person name="Storesund J.E."/>
            <person name="Kallscheuer N."/>
            <person name="Luecker S."/>
            <person name="Lage O.M."/>
            <person name="Pohl T."/>
            <person name="Merkel B.J."/>
            <person name="Hornburger P."/>
            <person name="Mueller R.-W."/>
            <person name="Bruemmer F."/>
            <person name="Labrenz M."/>
            <person name="Spormann A.M."/>
            <person name="Op den Camp H."/>
            <person name="Overmann J."/>
            <person name="Amann R."/>
            <person name="Jetten M.S.M."/>
            <person name="Mascher T."/>
            <person name="Medema M.H."/>
            <person name="Devos D.P."/>
            <person name="Kaster A.-K."/>
            <person name="Ovreas L."/>
            <person name="Rohde M."/>
            <person name="Galperin M.Y."/>
            <person name="Jogler C."/>
        </authorList>
    </citation>
    <scope>NUCLEOTIDE SEQUENCE [LARGE SCALE GENOMIC DNA]</scope>
    <source>
        <strain evidence="11 12">CA12</strain>
    </source>
</reference>
<evidence type="ECO:0000256" key="3">
    <source>
        <dbReference type="ARBA" id="ARBA00022884"/>
    </source>
</evidence>
<evidence type="ECO:0000313" key="12">
    <source>
        <dbReference type="Proteomes" id="UP000318741"/>
    </source>
</evidence>
<dbReference type="InterPro" id="IPR047867">
    <property type="entry name" value="Ribosomal_uL22_bac/org-type"/>
</dbReference>
<dbReference type="Gene3D" id="3.90.470.10">
    <property type="entry name" value="Ribosomal protein L22/L17"/>
    <property type="match status" value="1"/>
</dbReference>
<evidence type="ECO:0000256" key="5">
    <source>
        <dbReference type="ARBA" id="ARBA00023274"/>
    </source>
</evidence>
<evidence type="ECO:0000256" key="4">
    <source>
        <dbReference type="ARBA" id="ARBA00022980"/>
    </source>
</evidence>
<proteinExistence type="inferred from homology"/>
<dbReference type="GO" id="GO:0019843">
    <property type="term" value="F:rRNA binding"/>
    <property type="evidence" value="ECO:0007669"/>
    <property type="project" value="UniProtKB-UniRule"/>
</dbReference>
<keyword evidence="3 7" id="KW-0694">RNA-binding</keyword>
<evidence type="ECO:0000256" key="8">
    <source>
        <dbReference type="RuleBase" id="RU004005"/>
    </source>
</evidence>
<evidence type="ECO:0000256" key="1">
    <source>
        <dbReference type="ARBA" id="ARBA00009451"/>
    </source>
</evidence>
<comment type="function">
    <text evidence="7 10">This protein binds specifically to 23S rRNA; its binding is stimulated by other ribosomal proteins, e.g., L4, L17, and L20. It is important during the early stages of 50S assembly. It makes multiple contacts with different domains of the 23S rRNA in the assembled 50S subunit and ribosome.</text>
</comment>
<dbReference type="PANTHER" id="PTHR13501:SF8">
    <property type="entry name" value="LARGE RIBOSOMAL SUBUNIT PROTEIN UL22M"/>
    <property type="match status" value="1"/>
</dbReference>
<dbReference type="InterPro" id="IPR036394">
    <property type="entry name" value="Ribosomal_uL22_sf"/>
</dbReference>
<gene>
    <name evidence="7 11" type="primary">rplV</name>
    <name evidence="11" type="ORF">CA12_21340</name>
</gene>
<dbReference type="PANTHER" id="PTHR13501">
    <property type="entry name" value="CHLOROPLAST 50S RIBOSOMAL PROTEIN L22-RELATED"/>
    <property type="match status" value="1"/>
</dbReference>
<dbReference type="AlphaFoldDB" id="A0A517P9H9"/>
<comment type="similarity">
    <text evidence="1 7 8">Belongs to the universal ribosomal protein uL22 family.</text>
</comment>
<keyword evidence="5 7" id="KW-0687">Ribonucleoprotein</keyword>
<keyword evidence="2 7" id="KW-0699">rRNA-binding</keyword>
<evidence type="ECO:0000256" key="7">
    <source>
        <dbReference type="HAMAP-Rule" id="MF_01331"/>
    </source>
</evidence>
<evidence type="ECO:0000256" key="6">
    <source>
        <dbReference type="ARBA" id="ARBA00035207"/>
    </source>
</evidence>
<dbReference type="OrthoDB" id="9805969at2"/>
<organism evidence="11 12">
    <name type="scientific">Alienimonas californiensis</name>
    <dbReference type="NCBI Taxonomy" id="2527989"/>
    <lineage>
        <taxon>Bacteria</taxon>
        <taxon>Pseudomonadati</taxon>
        <taxon>Planctomycetota</taxon>
        <taxon>Planctomycetia</taxon>
        <taxon>Planctomycetales</taxon>
        <taxon>Planctomycetaceae</taxon>
        <taxon>Alienimonas</taxon>
    </lineage>
</organism>
<keyword evidence="12" id="KW-1185">Reference proteome</keyword>
<protein>
    <recommendedName>
        <fullName evidence="6 7">Large ribosomal subunit protein uL22</fullName>
    </recommendedName>
</protein>
<accession>A0A517P9H9</accession>
<comment type="function">
    <text evidence="7">The globular domain of the protein is located near the polypeptide exit tunnel on the outside of the subunit, while an extended beta-hairpin is found that lines the wall of the exit tunnel in the center of the 70S ribosome.</text>
</comment>
<dbReference type="InterPro" id="IPR001063">
    <property type="entry name" value="Ribosomal_uL22"/>
</dbReference>
<dbReference type="GO" id="GO:0003735">
    <property type="term" value="F:structural constituent of ribosome"/>
    <property type="evidence" value="ECO:0007669"/>
    <property type="project" value="InterPro"/>
</dbReference>
<dbReference type="KEGG" id="acaf:CA12_21340"/>
<dbReference type="GO" id="GO:0022625">
    <property type="term" value="C:cytosolic large ribosomal subunit"/>
    <property type="evidence" value="ECO:0007669"/>
    <property type="project" value="TreeGrafter"/>
</dbReference>
<sequence>MSHVRAVHKFARISATKVRPFADLIRGKTAGQAEQELKYIHNRGARMLEKVLKSAVANAEDKGARNPEGLIIAEARVDGGPMIKRSQARARGMSYMIRRRTAHIHVAVDAPEVS</sequence>
<comment type="subunit">
    <text evidence="7 9">Part of the 50S ribosomal subunit.</text>
</comment>
<dbReference type="InterPro" id="IPR005727">
    <property type="entry name" value="Ribosomal_uL22_bac/chlpt-type"/>
</dbReference>
<name>A0A517P9H9_9PLAN</name>
<dbReference type="GO" id="GO:0006412">
    <property type="term" value="P:translation"/>
    <property type="evidence" value="ECO:0007669"/>
    <property type="project" value="UniProtKB-UniRule"/>
</dbReference>
<evidence type="ECO:0000256" key="10">
    <source>
        <dbReference type="RuleBase" id="RU004008"/>
    </source>
</evidence>
<dbReference type="EMBL" id="CP036265">
    <property type="protein sequence ID" value="QDT16036.1"/>
    <property type="molecule type" value="Genomic_DNA"/>
</dbReference>
<dbReference type="Pfam" id="PF00237">
    <property type="entry name" value="Ribosomal_L22"/>
    <property type="match status" value="1"/>
</dbReference>
<keyword evidence="4 7" id="KW-0689">Ribosomal protein</keyword>
<dbReference type="CDD" id="cd00336">
    <property type="entry name" value="Ribosomal_L22"/>
    <property type="match status" value="1"/>
</dbReference>
<evidence type="ECO:0000256" key="2">
    <source>
        <dbReference type="ARBA" id="ARBA00022730"/>
    </source>
</evidence>
<dbReference type="RefSeq" id="WP_145358914.1">
    <property type="nucleotide sequence ID" value="NZ_CP036265.1"/>
</dbReference>
<evidence type="ECO:0000313" key="11">
    <source>
        <dbReference type="EMBL" id="QDT16036.1"/>
    </source>
</evidence>
<dbReference type="HAMAP" id="MF_01331_B">
    <property type="entry name" value="Ribosomal_uL22_B"/>
    <property type="match status" value="1"/>
</dbReference>
<evidence type="ECO:0000256" key="9">
    <source>
        <dbReference type="RuleBase" id="RU004006"/>
    </source>
</evidence>
<dbReference type="NCBIfam" id="TIGR01044">
    <property type="entry name" value="rplV_bact"/>
    <property type="match status" value="1"/>
</dbReference>
<dbReference type="SUPFAM" id="SSF54843">
    <property type="entry name" value="Ribosomal protein L22"/>
    <property type="match status" value="1"/>
</dbReference>